<accession>A0A0A0KB24</accession>
<organism evidence="1 2">
    <name type="scientific">Cucumis sativus</name>
    <name type="common">Cucumber</name>
    <dbReference type="NCBI Taxonomy" id="3659"/>
    <lineage>
        <taxon>Eukaryota</taxon>
        <taxon>Viridiplantae</taxon>
        <taxon>Streptophyta</taxon>
        <taxon>Embryophyta</taxon>
        <taxon>Tracheophyta</taxon>
        <taxon>Spermatophyta</taxon>
        <taxon>Magnoliopsida</taxon>
        <taxon>eudicotyledons</taxon>
        <taxon>Gunneridae</taxon>
        <taxon>Pentapetalae</taxon>
        <taxon>rosids</taxon>
        <taxon>fabids</taxon>
        <taxon>Cucurbitales</taxon>
        <taxon>Cucurbitaceae</taxon>
        <taxon>Benincaseae</taxon>
        <taxon>Cucumis</taxon>
    </lineage>
</organism>
<reference evidence="1 2" key="3">
    <citation type="journal article" date="2010" name="BMC Genomics">
        <title>Transcriptome sequencing and comparative analysis of cucumber flowers with different sex types.</title>
        <authorList>
            <person name="Guo S."/>
            <person name="Zheng Y."/>
            <person name="Joung J.G."/>
            <person name="Liu S."/>
            <person name="Zhang Z."/>
            <person name="Crasta O.R."/>
            <person name="Sobral B.W."/>
            <person name="Xu Y."/>
            <person name="Huang S."/>
            <person name="Fei Z."/>
        </authorList>
    </citation>
    <scope>NUCLEOTIDE SEQUENCE [LARGE SCALE GENOMIC DNA]</scope>
    <source>
        <strain evidence="2">cv. 9930</strain>
    </source>
</reference>
<keyword evidence="2" id="KW-1185">Reference proteome</keyword>
<reference evidence="1 2" key="1">
    <citation type="journal article" date="2009" name="Nat. Genet.">
        <title>The genome of the cucumber, Cucumis sativus L.</title>
        <authorList>
            <person name="Huang S."/>
            <person name="Li R."/>
            <person name="Zhang Z."/>
            <person name="Li L."/>
            <person name="Gu X."/>
            <person name="Fan W."/>
            <person name="Lucas W.J."/>
            <person name="Wang X."/>
            <person name="Xie B."/>
            <person name="Ni P."/>
            <person name="Ren Y."/>
            <person name="Zhu H."/>
            <person name="Li J."/>
            <person name="Lin K."/>
            <person name="Jin W."/>
            <person name="Fei Z."/>
            <person name="Li G."/>
            <person name="Staub J."/>
            <person name="Kilian A."/>
            <person name="van der Vossen E.A."/>
            <person name="Wu Y."/>
            <person name="Guo J."/>
            <person name="He J."/>
            <person name="Jia Z."/>
            <person name="Ren Y."/>
            <person name="Tian G."/>
            <person name="Lu Y."/>
            <person name="Ruan J."/>
            <person name="Qian W."/>
            <person name="Wang M."/>
            <person name="Huang Q."/>
            <person name="Li B."/>
            <person name="Xuan Z."/>
            <person name="Cao J."/>
            <person name="Asan"/>
            <person name="Wu Z."/>
            <person name="Zhang J."/>
            <person name="Cai Q."/>
            <person name="Bai Y."/>
            <person name="Zhao B."/>
            <person name="Han Y."/>
            <person name="Li Y."/>
            <person name="Li X."/>
            <person name="Wang S."/>
            <person name="Shi Q."/>
            <person name="Liu S."/>
            <person name="Cho W.K."/>
            <person name="Kim J.Y."/>
            <person name="Xu Y."/>
            <person name="Heller-Uszynska K."/>
            <person name="Miao H."/>
            <person name="Cheng Z."/>
            <person name="Zhang S."/>
            <person name="Wu J."/>
            <person name="Yang Y."/>
            <person name="Kang H."/>
            <person name="Li M."/>
            <person name="Liang H."/>
            <person name="Ren X."/>
            <person name="Shi Z."/>
            <person name="Wen M."/>
            <person name="Jian M."/>
            <person name="Yang H."/>
            <person name="Zhang G."/>
            <person name="Yang Z."/>
            <person name="Chen R."/>
            <person name="Liu S."/>
            <person name="Li J."/>
            <person name="Ma L."/>
            <person name="Liu H."/>
            <person name="Zhou Y."/>
            <person name="Zhao J."/>
            <person name="Fang X."/>
            <person name="Li G."/>
            <person name="Fang L."/>
            <person name="Li Y."/>
            <person name="Liu D."/>
            <person name="Zheng H."/>
            <person name="Zhang Y."/>
            <person name="Qin N."/>
            <person name="Li Z."/>
            <person name="Yang G."/>
            <person name="Yang S."/>
            <person name="Bolund L."/>
            <person name="Kristiansen K."/>
            <person name="Zheng H."/>
            <person name="Li S."/>
            <person name="Zhang X."/>
            <person name="Yang H."/>
            <person name="Wang J."/>
            <person name="Sun R."/>
            <person name="Zhang B."/>
            <person name="Jiang S."/>
            <person name="Wang J."/>
            <person name="Du Y."/>
            <person name="Li S."/>
        </authorList>
    </citation>
    <scope>NUCLEOTIDE SEQUENCE [LARGE SCALE GENOMIC DNA]</scope>
    <source>
        <strain evidence="2">cv. 9930</strain>
    </source>
</reference>
<dbReference type="Proteomes" id="UP000029981">
    <property type="component" value="Chromosome 6"/>
</dbReference>
<reference evidence="1 2" key="2">
    <citation type="journal article" date="2009" name="PLoS ONE">
        <title>An integrated genetic and cytogenetic map of the cucumber genome.</title>
        <authorList>
            <person name="Ren Y."/>
            <person name="Zhang Z."/>
            <person name="Liu J."/>
            <person name="Staub J.E."/>
            <person name="Han Y."/>
            <person name="Cheng Z."/>
            <person name="Li X."/>
            <person name="Lu J."/>
            <person name="Miao H."/>
            <person name="Kang H."/>
            <person name="Xie B."/>
            <person name="Gu X."/>
            <person name="Wang X."/>
            <person name="Du Y."/>
            <person name="Jin W."/>
            <person name="Huang S."/>
        </authorList>
    </citation>
    <scope>NUCLEOTIDE SEQUENCE [LARGE SCALE GENOMIC DNA]</scope>
    <source>
        <strain evidence="2">cv. 9930</strain>
    </source>
</reference>
<gene>
    <name evidence="1" type="ORF">Csa_6G042480</name>
</gene>
<dbReference type="AlphaFoldDB" id="A0A0A0KB24"/>
<name>A0A0A0KB24_CUCSA</name>
<evidence type="ECO:0000313" key="2">
    <source>
        <dbReference type="Proteomes" id="UP000029981"/>
    </source>
</evidence>
<protein>
    <submittedName>
        <fullName evidence="1">Uncharacterized protein</fullName>
    </submittedName>
</protein>
<dbReference type="EMBL" id="CM002927">
    <property type="protein sequence ID" value="KGN46014.1"/>
    <property type="molecule type" value="Genomic_DNA"/>
</dbReference>
<sequence length="55" mass="6416">MDAVLATKILHCTDLNLMPAKRLVRRWMLVKAADDRYRDTMALKWKAKAEAEVKE</sequence>
<dbReference type="Gramene" id="KGN46014">
    <property type="protein sequence ID" value="KGN46014"/>
    <property type="gene ID" value="Csa_6G042480"/>
</dbReference>
<reference evidence="1 2" key="4">
    <citation type="journal article" date="2011" name="BMC Genomics">
        <title>RNA-Seq improves annotation of protein-coding genes in the cucumber genome.</title>
        <authorList>
            <person name="Li Z."/>
            <person name="Zhang Z."/>
            <person name="Yan P."/>
            <person name="Huang S."/>
            <person name="Fei Z."/>
            <person name="Lin K."/>
        </authorList>
    </citation>
    <scope>NUCLEOTIDE SEQUENCE [LARGE SCALE GENOMIC DNA]</scope>
    <source>
        <strain evidence="2">cv. 9930</strain>
    </source>
</reference>
<proteinExistence type="predicted"/>
<evidence type="ECO:0000313" key="1">
    <source>
        <dbReference type="EMBL" id="KGN46014.1"/>
    </source>
</evidence>